<evidence type="ECO:0000313" key="2">
    <source>
        <dbReference type="EMBL" id="KAF2252577.1"/>
    </source>
</evidence>
<feature type="region of interest" description="Disordered" evidence="1">
    <location>
        <begin position="391"/>
        <end position="420"/>
    </location>
</feature>
<name>A0A6A6IQT9_9PLEO</name>
<dbReference type="RefSeq" id="XP_033687581.1">
    <property type="nucleotide sequence ID" value="XM_033821244.1"/>
</dbReference>
<feature type="compositionally biased region" description="Polar residues" evidence="1">
    <location>
        <begin position="553"/>
        <end position="580"/>
    </location>
</feature>
<feature type="region of interest" description="Disordered" evidence="1">
    <location>
        <begin position="264"/>
        <end position="300"/>
    </location>
</feature>
<organism evidence="2 3">
    <name type="scientific">Trematosphaeria pertusa</name>
    <dbReference type="NCBI Taxonomy" id="390896"/>
    <lineage>
        <taxon>Eukaryota</taxon>
        <taxon>Fungi</taxon>
        <taxon>Dikarya</taxon>
        <taxon>Ascomycota</taxon>
        <taxon>Pezizomycotina</taxon>
        <taxon>Dothideomycetes</taxon>
        <taxon>Pleosporomycetidae</taxon>
        <taxon>Pleosporales</taxon>
        <taxon>Massarineae</taxon>
        <taxon>Trematosphaeriaceae</taxon>
        <taxon>Trematosphaeria</taxon>
    </lineage>
</organism>
<dbReference type="EMBL" id="ML987192">
    <property type="protein sequence ID" value="KAF2252577.1"/>
    <property type="molecule type" value="Genomic_DNA"/>
</dbReference>
<feature type="region of interest" description="Disordered" evidence="1">
    <location>
        <begin position="1"/>
        <end position="86"/>
    </location>
</feature>
<protein>
    <submittedName>
        <fullName evidence="2">Uncharacterized protein</fullName>
    </submittedName>
</protein>
<dbReference type="AlphaFoldDB" id="A0A6A6IQT9"/>
<evidence type="ECO:0000313" key="3">
    <source>
        <dbReference type="Proteomes" id="UP000800094"/>
    </source>
</evidence>
<dbReference type="Proteomes" id="UP000800094">
    <property type="component" value="Unassembled WGS sequence"/>
</dbReference>
<accession>A0A6A6IQT9</accession>
<feature type="compositionally biased region" description="Polar residues" evidence="1">
    <location>
        <begin position="618"/>
        <end position="628"/>
    </location>
</feature>
<feature type="compositionally biased region" description="Polar residues" evidence="1">
    <location>
        <begin position="55"/>
        <end position="65"/>
    </location>
</feature>
<dbReference type="OrthoDB" id="5430717at2759"/>
<feature type="region of interest" description="Disordered" evidence="1">
    <location>
        <begin position="494"/>
        <end position="642"/>
    </location>
</feature>
<reference evidence="2" key="1">
    <citation type="journal article" date="2020" name="Stud. Mycol.">
        <title>101 Dothideomycetes genomes: a test case for predicting lifestyles and emergence of pathogens.</title>
        <authorList>
            <person name="Haridas S."/>
            <person name="Albert R."/>
            <person name="Binder M."/>
            <person name="Bloem J."/>
            <person name="Labutti K."/>
            <person name="Salamov A."/>
            <person name="Andreopoulos B."/>
            <person name="Baker S."/>
            <person name="Barry K."/>
            <person name="Bills G."/>
            <person name="Bluhm B."/>
            <person name="Cannon C."/>
            <person name="Castanera R."/>
            <person name="Culley D."/>
            <person name="Daum C."/>
            <person name="Ezra D."/>
            <person name="Gonzalez J."/>
            <person name="Henrissat B."/>
            <person name="Kuo A."/>
            <person name="Liang C."/>
            <person name="Lipzen A."/>
            <person name="Lutzoni F."/>
            <person name="Magnuson J."/>
            <person name="Mondo S."/>
            <person name="Nolan M."/>
            <person name="Ohm R."/>
            <person name="Pangilinan J."/>
            <person name="Park H.-J."/>
            <person name="Ramirez L."/>
            <person name="Alfaro M."/>
            <person name="Sun H."/>
            <person name="Tritt A."/>
            <person name="Yoshinaga Y."/>
            <person name="Zwiers L.-H."/>
            <person name="Turgeon B."/>
            <person name="Goodwin S."/>
            <person name="Spatafora J."/>
            <person name="Crous P."/>
            <person name="Grigoriev I."/>
        </authorList>
    </citation>
    <scope>NUCLEOTIDE SEQUENCE</scope>
    <source>
        <strain evidence="2">CBS 122368</strain>
    </source>
</reference>
<dbReference type="GeneID" id="54574574"/>
<evidence type="ECO:0000256" key="1">
    <source>
        <dbReference type="SAM" id="MobiDB-lite"/>
    </source>
</evidence>
<feature type="region of interest" description="Disordered" evidence="1">
    <location>
        <begin position="435"/>
        <end position="459"/>
    </location>
</feature>
<proteinExistence type="predicted"/>
<gene>
    <name evidence="2" type="ORF">BU26DRAFT_259304</name>
</gene>
<feature type="region of interest" description="Disordered" evidence="1">
    <location>
        <begin position="224"/>
        <end position="245"/>
    </location>
</feature>
<sequence length="642" mass="71079">MPDKTTGWRKKIHARPKELKLAEDESAPVEDSGDRRRRHSDKSGWRLGSRPATPTIVTTPTFLQNDTEDARSEANSEATTPRRVTKPKLARYLSGYRSLKDASKEVEFGEPWGDVAPPLVPLVDPLVALQSVYTHMNTLPSRPIPVDHYSGLFRIFEDYRKVREEKERLDALQQETMEGFRQAEDSWADAEGRFQAEIRRLELLIANSASGMAGLMNARQGSVVDRRRTVRKTVTSDRPGTIPRYMSPEQLDEQIRLRSQKVLLHRPSSPSGKMAALSRQLSSTGSEDLPVGTPPNEDHNMTLTRKVKSELDLAKLGEPAVSNSHSLESEFSLKGDSLPDEMAPLPASLDPAIDCEALVALQELGILVARKKGINTDNFLNGLMQLFTTQTNQNGGIDEERVQKGEDTASLEQSSDEYEAESLVLTPNRRLRQIRSQPLLGSEQRRRRHFSFEPGDDQLATLEEGLKSYELGEDTGTDSQTVQSVAARALALDLESDDSRTPPQSLHVDLQKPSKIPSPVSRPGYGSVRRGDSTSSLQTVYARQYPEERRNSRSSVITAYRENSTGTLRPVPNSRSSSVGNLRHEESQQADQSGSPPVRSDVAAVAASLIRPEKGTKDNPSAGSSIHTIRTGKVKPENESPQ</sequence>
<keyword evidence="3" id="KW-1185">Reference proteome</keyword>
<feature type="compositionally biased region" description="Basic and acidic residues" evidence="1">
    <location>
        <begin position="398"/>
        <end position="407"/>
    </location>
</feature>